<dbReference type="AlphaFoldDB" id="A0A7X4HE78"/>
<evidence type="ECO:0000313" key="2">
    <source>
        <dbReference type="EMBL" id="MYN08902.1"/>
    </source>
</evidence>
<evidence type="ECO:0000313" key="3">
    <source>
        <dbReference type="Proteomes" id="UP000450676"/>
    </source>
</evidence>
<name>A0A7X4HE78_9BURK</name>
<proteinExistence type="predicted"/>
<feature type="chain" id="PRO_5030780280" evidence="1">
    <location>
        <begin position="27"/>
        <end position="254"/>
    </location>
</feature>
<accession>A0A7X4HE78</accession>
<gene>
    <name evidence="2" type="primary">trbJ</name>
    <name evidence="2" type="ORF">GTP77_16350</name>
</gene>
<dbReference type="SUPFAM" id="SSF101082">
    <property type="entry name" value="Typo IV secretion system protein TraC"/>
    <property type="match status" value="1"/>
</dbReference>
<organism evidence="2 3">
    <name type="scientific">Pseudoduganella aquatica</name>
    <dbReference type="NCBI Taxonomy" id="2660641"/>
    <lineage>
        <taxon>Bacteria</taxon>
        <taxon>Pseudomonadati</taxon>
        <taxon>Pseudomonadota</taxon>
        <taxon>Betaproteobacteria</taxon>
        <taxon>Burkholderiales</taxon>
        <taxon>Oxalobacteraceae</taxon>
        <taxon>Telluria group</taxon>
        <taxon>Pseudoduganella</taxon>
    </lineage>
</organism>
<comment type="caution">
    <text evidence="2">The sequence shown here is derived from an EMBL/GenBank/DDBJ whole genome shotgun (WGS) entry which is preliminary data.</text>
</comment>
<reference evidence="2 3" key="1">
    <citation type="submission" date="2019-12" db="EMBL/GenBank/DDBJ databases">
        <title>Novel species isolated from a subtropical stream in China.</title>
        <authorList>
            <person name="Lu H."/>
        </authorList>
    </citation>
    <scope>NUCLEOTIDE SEQUENCE [LARGE SCALE GENOMIC DNA]</scope>
    <source>
        <strain evidence="2 3">FT127W</strain>
    </source>
</reference>
<dbReference type="InterPro" id="IPR014147">
    <property type="entry name" value="T4SS_TrbJ"/>
</dbReference>
<feature type="signal peptide" evidence="1">
    <location>
        <begin position="1"/>
        <end position="26"/>
    </location>
</feature>
<keyword evidence="3" id="KW-1185">Reference proteome</keyword>
<evidence type="ECO:0000256" key="1">
    <source>
        <dbReference type="SAM" id="SignalP"/>
    </source>
</evidence>
<dbReference type="NCBIfam" id="TIGR02780">
    <property type="entry name" value="TrbJ_Ti"/>
    <property type="match status" value="1"/>
</dbReference>
<dbReference type="EMBL" id="WWCU01000017">
    <property type="protein sequence ID" value="MYN08902.1"/>
    <property type="molecule type" value="Genomic_DNA"/>
</dbReference>
<dbReference type="Proteomes" id="UP000450676">
    <property type="component" value="Unassembled WGS sequence"/>
</dbReference>
<keyword evidence="1" id="KW-0732">Signal</keyword>
<dbReference type="NCBIfam" id="NF010452">
    <property type="entry name" value="PRK13879.1"/>
    <property type="match status" value="1"/>
</dbReference>
<dbReference type="RefSeq" id="WP_161073205.1">
    <property type="nucleotide sequence ID" value="NZ_WWCU01000017.1"/>
</dbReference>
<protein>
    <submittedName>
        <fullName evidence="2">P-type conjugative transfer protein TrbJ</fullName>
    </submittedName>
</protein>
<sequence length="254" mass="27884">MKNFNIRVLVPALALVAALVPGPSAGGGLPVIDGANLSQNMVTALENVAHTLKQIQQYKTQLEQYQNMLRNTLAPPMYIWDMATRTMNDLRTAIDTLQYYKSRLGSINAYLGKFKDTAGYRSSPCFTSRGCSDRDWAALGQSQDLASEAQKKANDALLMALDKQQEAMELDARQLQRLQSGAQGASGQMQALGFANQLASQQANQLLQIRALLIAQQNIIATRYQALADREALARASDSVVLQSTYRASRARGW</sequence>